<gene>
    <name evidence="1" type="ORF">SEVIR_4G129602v2</name>
</gene>
<evidence type="ECO:0000313" key="1">
    <source>
        <dbReference type="EMBL" id="TKW21598.1"/>
    </source>
</evidence>
<dbReference type="EMBL" id="CM016555">
    <property type="protein sequence ID" value="TKW21598.1"/>
    <property type="molecule type" value="Genomic_DNA"/>
</dbReference>
<keyword evidence="2" id="KW-1185">Reference proteome</keyword>
<organism evidence="1 2">
    <name type="scientific">Setaria viridis</name>
    <name type="common">Green bristlegrass</name>
    <name type="synonym">Setaria italica subsp. viridis</name>
    <dbReference type="NCBI Taxonomy" id="4556"/>
    <lineage>
        <taxon>Eukaryota</taxon>
        <taxon>Viridiplantae</taxon>
        <taxon>Streptophyta</taxon>
        <taxon>Embryophyta</taxon>
        <taxon>Tracheophyta</taxon>
        <taxon>Spermatophyta</taxon>
        <taxon>Magnoliopsida</taxon>
        <taxon>Liliopsida</taxon>
        <taxon>Poales</taxon>
        <taxon>Poaceae</taxon>
        <taxon>PACMAD clade</taxon>
        <taxon>Panicoideae</taxon>
        <taxon>Panicodae</taxon>
        <taxon>Paniceae</taxon>
        <taxon>Cenchrinae</taxon>
        <taxon>Setaria</taxon>
    </lineage>
</organism>
<evidence type="ECO:0000313" key="2">
    <source>
        <dbReference type="Proteomes" id="UP000298652"/>
    </source>
</evidence>
<dbReference type="Gramene" id="TKW21598">
    <property type="protein sequence ID" value="TKW21598"/>
    <property type="gene ID" value="SEVIR_4G129602v2"/>
</dbReference>
<accession>A0A4U6UY46</accession>
<dbReference type="AlphaFoldDB" id="A0A4U6UY46"/>
<sequence length="112" mass="12571">MGPAHYEFSGTMVFLKQHRSYEAKVAFLESPNTNSLTESAEDDVTGAQPLRFSQKRPRKIICRTNCFVCKEASTSGQNSEDEIADSSITICENPKWVWSEGRFLSVGAENFQ</sequence>
<dbReference type="Gene3D" id="2.60.200.40">
    <property type="match status" value="1"/>
</dbReference>
<protein>
    <submittedName>
        <fullName evidence="1">Uncharacterized protein</fullName>
    </submittedName>
</protein>
<name>A0A4U6UY46_SETVI</name>
<dbReference type="Proteomes" id="UP000298652">
    <property type="component" value="Chromosome 4"/>
</dbReference>
<proteinExistence type="predicted"/>
<reference evidence="1" key="1">
    <citation type="submission" date="2019-03" db="EMBL/GenBank/DDBJ databases">
        <title>WGS assembly of Setaria viridis.</title>
        <authorList>
            <person name="Huang P."/>
            <person name="Jenkins J."/>
            <person name="Grimwood J."/>
            <person name="Barry K."/>
            <person name="Healey A."/>
            <person name="Mamidi S."/>
            <person name="Sreedasyam A."/>
            <person name="Shu S."/>
            <person name="Feldman M."/>
            <person name="Wu J."/>
            <person name="Yu Y."/>
            <person name="Chen C."/>
            <person name="Johnson J."/>
            <person name="Rokhsar D."/>
            <person name="Baxter I."/>
            <person name="Schmutz J."/>
            <person name="Brutnell T."/>
            <person name="Kellogg E."/>
        </authorList>
    </citation>
    <scope>NUCLEOTIDE SEQUENCE [LARGE SCALE GENOMIC DNA]</scope>
</reference>